<dbReference type="InterPro" id="IPR036921">
    <property type="entry name" value="PurM-like_N_sf"/>
</dbReference>
<comment type="caution">
    <text evidence="3">The sequence shown here is derived from an EMBL/GenBank/DDBJ whole genome shotgun (WGS) entry which is preliminary data.</text>
</comment>
<protein>
    <recommendedName>
        <fullName evidence="1">Thiamine-monophosphate kinase</fullName>
        <shortName evidence="1">TMP kinase</shortName>
        <shortName evidence="1">Thiamine-phosphate kinase</shortName>
        <ecNumber evidence="1">2.7.4.16</ecNumber>
    </recommendedName>
</protein>
<accession>A0A2A6FTK9</accession>
<keyword evidence="1" id="KW-0547">Nucleotide-binding</keyword>
<dbReference type="UniPathway" id="UPA00060">
    <property type="reaction ID" value="UER00142"/>
</dbReference>
<feature type="binding site" evidence="1">
    <location>
        <position position="64"/>
    </location>
    <ligand>
        <name>Mg(2+)</name>
        <dbReference type="ChEBI" id="CHEBI:18420"/>
        <label>1</label>
    </ligand>
</feature>
<dbReference type="PIRSF" id="PIRSF005303">
    <property type="entry name" value="Thiam_monoph_kin"/>
    <property type="match status" value="1"/>
</dbReference>
<evidence type="ECO:0000313" key="4">
    <source>
        <dbReference type="Proteomes" id="UP000219994"/>
    </source>
</evidence>
<feature type="binding site" evidence="1">
    <location>
        <position position="285"/>
    </location>
    <ligand>
        <name>substrate</name>
    </ligand>
</feature>
<dbReference type="EC" id="2.7.4.16" evidence="1"/>
<feature type="binding site" evidence="1">
    <location>
        <position position="72"/>
    </location>
    <ligand>
        <name>substrate</name>
    </ligand>
</feature>
<feature type="binding site" evidence="1">
    <location>
        <position position="49"/>
    </location>
    <ligand>
        <name>Mg(2+)</name>
        <dbReference type="ChEBI" id="CHEBI:18420"/>
        <label>4</label>
    </ligand>
</feature>
<comment type="pathway">
    <text evidence="1">Cofactor biosynthesis; thiamine diphosphate biosynthesis; thiamine diphosphate from thiamine phosphate: step 1/1.</text>
</comment>
<dbReference type="GO" id="GO:0009030">
    <property type="term" value="F:thiamine-phosphate kinase activity"/>
    <property type="evidence" value="ECO:0007669"/>
    <property type="project" value="UniProtKB-UniRule"/>
</dbReference>
<comment type="catalytic activity">
    <reaction evidence="1">
        <text>thiamine phosphate + ATP = thiamine diphosphate + ADP</text>
        <dbReference type="Rhea" id="RHEA:15913"/>
        <dbReference type="ChEBI" id="CHEBI:30616"/>
        <dbReference type="ChEBI" id="CHEBI:37575"/>
        <dbReference type="ChEBI" id="CHEBI:58937"/>
        <dbReference type="ChEBI" id="CHEBI:456216"/>
        <dbReference type="EC" id="2.7.4.16"/>
    </reaction>
</comment>
<feature type="binding site" evidence="1">
    <location>
        <position position="94"/>
    </location>
    <ligand>
        <name>Mg(2+)</name>
        <dbReference type="ChEBI" id="CHEBI:18420"/>
        <label>3</label>
    </ligand>
</feature>
<evidence type="ECO:0000259" key="2">
    <source>
        <dbReference type="Pfam" id="PF00586"/>
    </source>
</evidence>
<dbReference type="AlphaFoldDB" id="A0A2A6FTK9"/>
<feature type="binding site" evidence="1">
    <location>
        <position position="94"/>
    </location>
    <ligand>
        <name>Mg(2+)</name>
        <dbReference type="ChEBI" id="CHEBI:18420"/>
        <label>2</label>
    </ligand>
</feature>
<sequence>MVLADAGDVAGSSLPGAHTLSALGEDAVLARILPRLRPAVAALIGPGDDGAVVAASGGRFVVSTDTMVHGPDFRLAWHTPRELGWKAAATNLTDIAAMGARPTAMTVAITAPSDTDVVVLEGIAEGIQECLDALAPGAGVVGGDLTSSPVLTIAVTVFGDLAGEPVRRSGARVGDIVAHAGLLGAAARGLALLFDGARDASGEPDIALACALRARHPDLIAAQLAPRPPVLAGVAAALAGATAMIDVSDGLARDARRVAVASGVAVDFASDALGPDVNLALAGAEDHGLLAAFPPDARLPDSFRPIGRVVPGVGHVLLDGVIVDSVGWDPYLNWDGRAG</sequence>
<keyword evidence="1 3" id="KW-0418">Kinase</keyword>
<comment type="caution">
    <text evidence="1">Lacks conserved residue(s) required for the propagation of feature annotation.</text>
</comment>
<feature type="binding site" evidence="1">
    <location>
        <position position="246"/>
    </location>
    <ligand>
        <name>Mg(2+)</name>
        <dbReference type="ChEBI" id="CHEBI:18420"/>
        <label>3</label>
    </ligand>
</feature>
<dbReference type="GO" id="GO:0005524">
    <property type="term" value="F:ATP binding"/>
    <property type="evidence" value="ECO:0007669"/>
    <property type="project" value="UniProtKB-UniRule"/>
</dbReference>
<keyword evidence="1" id="KW-0808">Transferase</keyword>
<comment type="miscellaneous">
    <text evidence="1">Reaction mechanism of ThiL seems to utilize a direct, inline transfer of the gamma-phosphate of ATP to TMP rather than a phosphorylated enzyme intermediate.</text>
</comment>
<feature type="binding site" evidence="1">
    <location>
        <position position="168"/>
    </location>
    <ligand>
        <name>ATP</name>
        <dbReference type="ChEBI" id="CHEBI:30616"/>
    </ligand>
</feature>
<dbReference type="InterPro" id="IPR016188">
    <property type="entry name" value="PurM-like_N"/>
</dbReference>
<feature type="domain" description="PurM-like N-terminal" evidence="2">
    <location>
        <begin position="47"/>
        <end position="159"/>
    </location>
</feature>
<dbReference type="HAMAP" id="MF_02128">
    <property type="entry name" value="TMP_kinase"/>
    <property type="match status" value="1"/>
</dbReference>
<dbReference type="PANTHER" id="PTHR30270">
    <property type="entry name" value="THIAMINE-MONOPHOSPHATE KINASE"/>
    <property type="match status" value="1"/>
</dbReference>
<keyword evidence="1" id="KW-0067">ATP-binding</keyword>
<feature type="binding site" evidence="1">
    <location>
        <position position="63"/>
    </location>
    <ligand>
        <name>Mg(2+)</name>
        <dbReference type="ChEBI" id="CHEBI:18420"/>
        <label>4</label>
    </ligand>
</feature>
<feature type="binding site" evidence="1">
    <location>
        <position position="249"/>
    </location>
    <ligand>
        <name>Mg(2+)</name>
        <dbReference type="ChEBI" id="CHEBI:18420"/>
        <label>5</label>
    </ligand>
</feature>
<feature type="binding site" evidence="1">
    <location>
        <position position="248"/>
    </location>
    <ligand>
        <name>ATP</name>
        <dbReference type="ChEBI" id="CHEBI:30616"/>
    </ligand>
</feature>
<dbReference type="Gene3D" id="3.90.650.10">
    <property type="entry name" value="PurM-like C-terminal domain"/>
    <property type="match status" value="1"/>
</dbReference>
<dbReference type="GO" id="GO:0009228">
    <property type="term" value="P:thiamine biosynthetic process"/>
    <property type="evidence" value="ECO:0007669"/>
    <property type="project" value="UniProtKB-KW"/>
</dbReference>
<comment type="function">
    <text evidence="1">Catalyzes the ATP-dependent phosphorylation of thiamine-monophosphate (TMP) to form thiamine-pyrophosphate (TPP), the active form of vitamin B1.</text>
</comment>
<dbReference type="PANTHER" id="PTHR30270:SF0">
    <property type="entry name" value="THIAMINE-MONOPHOSPHATE KINASE"/>
    <property type="match status" value="1"/>
</dbReference>
<name>A0A2A6FTK9_9MICO</name>
<feature type="binding site" evidence="1">
    <location>
        <position position="144"/>
    </location>
    <ligand>
        <name>Mg(2+)</name>
        <dbReference type="ChEBI" id="CHEBI:18420"/>
        <label>1</label>
    </ligand>
</feature>
<keyword evidence="1" id="KW-0479">Metal-binding</keyword>
<dbReference type="Gene3D" id="3.30.1330.10">
    <property type="entry name" value="PurM-like, N-terminal domain"/>
    <property type="match status" value="1"/>
</dbReference>
<feature type="binding site" evidence="1">
    <location>
        <position position="94"/>
    </location>
    <ligand>
        <name>Mg(2+)</name>
        <dbReference type="ChEBI" id="CHEBI:18420"/>
        <label>4</label>
    </ligand>
</feature>
<keyword evidence="1" id="KW-0784">Thiamine biosynthesis</keyword>
<organism evidence="3 4">
    <name type="scientific">Candidatus Lumbricidiphila eiseniae</name>
    <dbReference type="NCBI Taxonomy" id="1969409"/>
    <lineage>
        <taxon>Bacteria</taxon>
        <taxon>Bacillati</taxon>
        <taxon>Actinomycetota</taxon>
        <taxon>Actinomycetes</taxon>
        <taxon>Micrococcales</taxon>
        <taxon>Microbacteriaceae</taxon>
        <taxon>Candidatus Lumbricidiphila</taxon>
    </lineage>
</organism>
<dbReference type="Proteomes" id="UP000219994">
    <property type="component" value="Unassembled WGS sequence"/>
</dbReference>
<dbReference type="Pfam" id="PF00586">
    <property type="entry name" value="AIRS"/>
    <property type="match status" value="1"/>
</dbReference>
<gene>
    <name evidence="1" type="primary">thiL</name>
    <name evidence="3" type="ORF">B5766_02245</name>
</gene>
<dbReference type="GO" id="GO:0000287">
    <property type="term" value="F:magnesium ion binding"/>
    <property type="evidence" value="ECO:0007669"/>
    <property type="project" value="UniProtKB-UniRule"/>
</dbReference>
<feature type="binding site" evidence="1">
    <location>
        <begin position="143"/>
        <end position="144"/>
    </location>
    <ligand>
        <name>ATP</name>
        <dbReference type="ChEBI" id="CHEBI:30616"/>
    </ligand>
</feature>
<keyword evidence="1" id="KW-0460">Magnesium</keyword>
<dbReference type="EMBL" id="NAEP01000023">
    <property type="protein sequence ID" value="PDQ35987.1"/>
    <property type="molecule type" value="Genomic_DNA"/>
</dbReference>
<dbReference type="InterPro" id="IPR036676">
    <property type="entry name" value="PurM-like_C_sf"/>
</dbReference>
<feature type="binding site" evidence="1">
    <location>
        <position position="49"/>
    </location>
    <ligand>
        <name>Mg(2+)</name>
        <dbReference type="ChEBI" id="CHEBI:18420"/>
        <label>3</label>
    </ligand>
</feature>
<evidence type="ECO:0000313" key="3">
    <source>
        <dbReference type="EMBL" id="PDQ35987.1"/>
    </source>
</evidence>
<evidence type="ECO:0000256" key="1">
    <source>
        <dbReference type="HAMAP-Rule" id="MF_02128"/>
    </source>
</evidence>
<dbReference type="CDD" id="cd02194">
    <property type="entry name" value="ThiL"/>
    <property type="match status" value="1"/>
</dbReference>
<dbReference type="GO" id="GO:0009229">
    <property type="term" value="P:thiamine diphosphate biosynthetic process"/>
    <property type="evidence" value="ECO:0007669"/>
    <property type="project" value="UniProtKB-UniRule"/>
</dbReference>
<reference evidence="4" key="1">
    <citation type="submission" date="2017-03" db="EMBL/GenBank/DDBJ databases">
        <authorList>
            <person name="Lund M.B."/>
        </authorList>
    </citation>
    <scope>NUCLEOTIDE SEQUENCE [LARGE SCALE GENOMIC DNA]</scope>
</reference>
<feature type="binding site" evidence="1">
    <location>
        <position position="65"/>
    </location>
    <ligand>
        <name>Mg(2+)</name>
        <dbReference type="ChEBI" id="CHEBI:18420"/>
        <label>1</label>
    </ligand>
</feature>
<dbReference type="InterPro" id="IPR006283">
    <property type="entry name" value="ThiL-like"/>
</dbReference>
<proteinExistence type="inferred from homology"/>
<dbReference type="NCBIfam" id="TIGR01379">
    <property type="entry name" value="thiL"/>
    <property type="match status" value="1"/>
</dbReference>
<dbReference type="SUPFAM" id="SSF55326">
    <property type="entry name" value="PurM N-terminal domain-like"/>
    <property type="match status" value="1"/>
</dbReference>
<dbReference type="SUPFAM" id="SSF56042">
    <property type="entry name" value="PurM C-terminal domain-like"/>
    <property type="match status" value="1"/>
</dbReference>
<comment type="similarity">
    <text evidence="1">Belongs to the thiamine-monophosphate kinase family.</text>
</comment>
<feature type="binding site" evidence="1">
    <location>
        <position position="328"/>
    </location>
    <ligand>
        <name>substrate</name>
    </ligand>
</feature>
<feature type="binding site" evidence="1">
    <location>
        <position position="65"/>
    </location>
    <ligand>
        <name>Mg(2+)</name>
        <dbReference type="ChEBI" id="CHEBI:18420"/>
        <label>2</label>
    </ligand>
</feature>